<evidence type="ECO:0008006" key="7">
    <source>
        <dbReference type="Google" id="ProtNLM"/>
    </source>
</evidence>
<gene>
    <name evidence="5" type="ORF">ACJRO7_021572</name>
</gene>
<feature type="domain" description="Calmodulin binding protein-like N-terminal" evidence="3">
    <location>
        <begin position="161"/>
        <end position="308"/>
    </location>
</feature>
<reference evidence="5 6" key="1">
    <citation type="submission" date="2024-11" db="EMBL/GenBank/DDBJ databases">
        <title>Chromosome-level genome assembly of Eucalyptus globulus Labill. provides insights into its genome evolution.</title>
        <authorList>
            <person name="Li X."/>
        </authorList>
    </citation>
    <scope>NUCLEOTIDE SEQUENCE [LARGE SCALE GENOMIC DNA]</scope>
    <source>
        <strain evidence="5">CL2024</strain>
        <tissue evidence="5">Fresh tender leaves</tissue>
    </source>
</reference>
<name>A0ABD3KRI0_EUCGL</name>
<feature type="compositionally biased region" description="Polar residues" evidence="2">
    <location>
        <begin position="1"/>
        <end position="20"/>
    </location>
</feature>
<dbReference type="InterPro" id="IPR012416">
    <property type="entry name" value="CBP60"/>
</dbReference>
<evidence type="ECO:0000313" key="5">
    <source>
        <dbReference type="EMBL" id="KAL3740316.1"/>
    </source>
</evidence>
<accession>A0ABD3KRI0</accession>
<dbReference type="Pfam" id="PF07887">
    <property type="entry name" value="Calmodulin_bind"/>
    <property type="match status" value="1"/>
</dbReference>
<evidence type="ECO:0000256" key="1">
    <source>
        <dbReference type="SAM" id="Coils"/>
    </source>
</evidence>
<protein>
    <recommendedName>
        <fullName evidence="7">Calmodulin-binding protein</fullName>
    </recommendedName>
</protein>
<dbReference type="Pfam" id="PF20451">
    <property type="entry name" value="Calmod_bind_M"/>
    <property type="match status" value="1"/>
</dbReference>
<evidence type="ECO:0000256" key="2">
    <source>
        <dbReference type="SAM" id="MobiDB-lite"/>
    </source>
</evidence>
<feature type="region of interest" description="Disordered" evidence="2">
    <location>
        <begin position="1"/>
        <end position="28"/>
    </location>
</feature>
<dbReference type="PANTHER" id="PTHR31713">
    <property type="entry name" value="OS02G0177800 PROTEIN"/>
    <property type="match status" value="1"/>
</dbReference>
<evidence type="ECO:0000259" key="3">
    <source>
        <dbReference type="Pfam" id="PF07887"/>
    </source>
</evidence>
<proteinExistence type="predicted"/>
<comment type="caution">
    <text evidence="5">The sequence shown here is derived from an EMBL/GenBank/DDBJ whole genome shotgun (WGS) entry which is preliminary data.</text>
</comment>
<dbReference type="InterPro" id="IPR046831">
    <property type="entry name" value="Calmodulin_bind_N"/>
</dbReference>
<keyword evidence="1" id="KW-0175">Coiled coil</keyword>
<keyword evidence="6" id="KW-1185">Reference proteome</keyword>
<dbReference type="EMBL" id="JBJKBG010000005">
    <property type="protein sequence ID" value="KAL3740316.1"/>
    <property type="molecule type" value="Genomic_DNA"/>
</dbReference>
<evidence type="ECO:0000259" key="4">
    <source>
        <dbReference type="Pfam" id="PF20451"/>
    </source>
</evidence>
<evidence type="ECO:0000313" key="6">
    <source>
        <dbReference type="Proteomes" id="UP001634007"/>
    </source>
</evidence>
<dbReference type="PANTHER" id="PTHR31713:SF100">
    <property type="entry name" value="CALMODULIN-BINDING PROTEIN 60 B"/>
    <property type="match status" value="1"/>
</dbReference>
<dbReference type="InterPro" id="IPR046830">
    <property type="entry name" value="Calmod_bind_M"/>
</dbReference>
<feature type="coiled-coil region" evidence="1">
    <location>
        <begin position="75"/>
        <end position="134"/>
    </location>
</feature>
<feature type="domain" description="Calmodulin binding protein central" evidence="4">
    <location>
        <begin position="321"/>
        <end position="386"/>
    </location>
</feature>
<organism evidence="5 6">
    <name type="scientific">Eucalyptus globulus</name>
    <name type="common">Tasmanian blue gum</name>
    <dbReference type="NCBI Taxonomy" id="34317"/>
    <lineage>
        <taxon>Eukaryota</taxon>
        <taxon>Viridiplantae</taxon>
        <taxon>Streptophyta</taxon>
        <taxon>Embryophyta</taxon>
        <taxon>Tracheophyta</taxon>
        <taxon>Spermatophyta</taxon>
        <taxon>Magnoliopsida</taxon>
        <taxon>eudicotyledons</taxon>
        <taxon>Gunneridae</taxon>
        <taxon>Pentapetalae</taxon>
        <taxon>rosids</taxon>
        <taxon>malvids</taxon>
        <taxon>Myrtales</taxon>
        <taxon>Myrtaceae</taxon>
        <taxon>Myrtoideae</taxon>
        <taxon>Eucalypteae</taxon>
        <taxon>Eucalyptus</taxon>
    </lineage>
</organism>
<dbReference type="AlphaFoldDB" id="A0ABD3KRI0"/>
<sequence>MSMQKRALTSSSSGQPSQPKRSCLHPVDEAWNGSETNPLLSCYLTKEDVRSVVREELERAESHSAEFQSCTGHALEDIAQLMHSLEYNAQKLKEALKLAGIHCPYLASCTGHGLEDIAQQMHSLEDAVQKLKEVLEFASIHSPHVVRANTNSTGRNDVRNLQLQLGTKLSLPLFTGNKLEGDGRGHINVALIDVNTGEVVTSGLESSIKLDVVVLEGDFNKDDEDNWTQEEFENHVVKQREGKRPLLTGDLLVKLERGVGKLGSFMFTDNSSWNRSKSFRIGLKVASGYCGNTRIREAKTEAFTVREHRGESYKKHYPPAPGDEIWRLEKIAKDGKLHQRLNEAGIRKVEDFLMQLFTDSKKLREILGKSITQKNWDILIDHARTCNMDQQTLFATHRLSALEKERGDTIVKKALENQNDVTEFNGETFSGSMQKKNSSPFPSQVFGGRIENLTLVPPTLAAPVGLEAPLTNAGFLAQGHNGAAASALSVQLQNTNSGNAMKLLVNDNVCVAVQQPPYPGPWNVLNSRGDNCIPTAGSPMQFHGNDFQNAMWSDTIHSSSQTDYTGGGSVLDSELPCASTSSLQSWSPLPHPEGNPMMGDSPAIYLDDILECDDLSDPTIR</sequence>
<dbReference type="Proteomes" id="UP001634007">
    <property type="component" value="Unassembled WGS sequence"/>
</dbReference>